<proteinExistence type="predicted"/>
<dbReference type="CDD" id="cd00090">
    <property type="entry name" value="HTH_ARSR"/>
    <property type="match status" value="1"/>
</dbReference>
<dbReference type="AlphaFoldDB" id="A0A418V8R4"/>
<organism evidence="1 2">
    <name type="scientific">Deinococcus cavernae</name>
    <dbReference type="NCBI Taxonomy" id="2320857"/>
    <lineage>
        <taxon>Bacteria</taxon>
        <taxon>Thermotogati</taxon>
        <taxon>Deinococcota</taxon>
        <taxon>Deinococci</taxon>
        <taxon>Deinococcales</taxon>
        <taxon>Deinococcaceae</taxon>
        <taxon>Deinococcus</taxon>
    </lineage>
</organism>
<dbReference type="InterPro" id="IPR011991">
    <property type="entry name" value="ArsR-like_HTH"/>
</dbReference>
<protein>
    <submittedName>
        <fullName evidence="1">ArsR family transcriptional regulator</fullName>
    </submittedName>
</protein>
<evidence type="ECO:0000313" key="2">
    <source>
        <dbReference type="Proteomes" id="UP000286287"/>
    </source>
</evidence>
<dbReference type="Gene3D" id="1.10.10.10">
    <property type="entry name" value="Winged helix-like DNA-binding domain superfamily/Winged helix DNA-binding domain"/>
    <property type="match status" value="1"/>
</dbReference>
<sequence length="190" mass="21522">MAVQLRPLLMLLMKTPCTVKQLAAELKIDLNRAHYLMTRLEQAGVAVVERLEKRAGRPVKHYSIAPRWFIPFDVTSASTLEDAANAQILPRTRRIVENAIRIAQQHTSGRRGYWLSAEALNMGDEHGPADALFLGNEPFMLNLGQMNLSRADALRLKQRLAQVFDEFQQLEQPSEPPYTVSIMLVRGQMD</sequence>
<dbReference type="InterPro" id="IPR036390">
    <property type="entry name" value="WH_DNA-bd_sf"/>
</dbReference>
<accession>A0A418V8R4</accession>
<gene>
    <name evidence="1" type="ORF">D3875_13910</name>
</gene>
<reference evidence="1 2" key="1">
    <citation type="submission" date="2018-09" db="EMBL/GenBank/DDBJ databases">
        <authorList>
            <person name="Zhu H."/>
        </authorList>
    </citation>
    <scope>NUCLEOTIDE SEQUENCE [LARGE SCALE GENOMIC DNA]</scope>
    <source>
        <strain evidence="1 2">K2S05-167</strain>
    </source>
</reference>
<dbReference type="InterPro" id="IPR036388">
    <property type="entry name" value="WH-like_DNA-bd_sf"/>
</dbReference>
<dbReference type="Proteomes" id="UP000286287">
    <property type="component" value="Unassembled WGS sequence"/>
</dbReference>
<comment type="caution">
    <text evidence="1">The sequence shown here is derived from an EMBL/GenBank/DDBJ whole genome shotgun (WGS) entry which is preliminary data.</text>
</comment>
<name>A0A418V8R4_9DEIO</name>
<keyword evidence="2" id="KW-1185">Reference proteome</keyword>
<dbReference type="EMBL" id="QYUJ01000014">
    <property type="protein sequence ID" value="RJF72480.1"/>
    <property type="molecule type" value="Genomic_DNA"/>
</dbReference>
<evidence type="ECO:0000313" key="1">
    <source>
        <dbReference type="EMBL" id="RJF72480.1"/>
    </source>
</evidence>
<dbReference type="SUPFAM" id="SSF46785">
    <property type="entry name" value="Winged helix' DNA-binding domain"/>
    <property type="match status" value="1"/>
</dbReference>